<protein>
    <submittedName>
        <fullName evidence="2">Uncharacterized protein</fullName>
    </submittedName>
</protein>
<feature type="region of interest" description="Disordered" evidence="1">
    <location>
        <begin position="1"/>
        <end position="55"/>
    </location>
</feature>
<gene>
    <name evidence="2" type="ORF">P171DRAFT_441751</name>
</gene>
<feature type="region of interest" description="Disordered" evidence="1">
    <location>
        <begin position="76"/>
        <end position="101"/>
    </location>
</feature>
<organism evidence="2 3">
    <name type="scientific">Karstenula rhodostoma CBS 690.94</name>
    <dbReference type="NCBI Taxonomy" id="1392251"/>
    <lineage>
        <taxon>Eukaryota</taxon>
        <taxon>Fungi</taxon>
        <taxon>Dikarya</taxon>
        <taxon>Ascomycota</taxon>
        <taxon>Pezizomycotina</taxon>
        <taxon>Dothideomycetes</taxon>
        <taxon>Pleosporomycetidae</taxon>
        <taxon>Pleosporales</taxon>
        <taxon>Massarineae</taxon>
        <taxon>Didymosphaeriaceae</taxon>
        <taxon>Karstenula</taxon>
    </lineage>
</organism>
<feature type="compositionally biased region" description="Basic and acidic residues" evidence="1">
    <location>
        <begin position="25"/>
        <end position="37"/>
    </location>
</feature>
<dbReference type="Proteomes" id="UP000799764">
    <property type="component" value="Unassembled WGS sequence"/>
</dbReference>
<comment type="caution">
    <text evidence="2">The sequence shown here is derived from an EMBL/GenBank/DDBJ whole genome shotgun (WGS) entry which is preliminary data.</text>
</comment>
<accession>A0A9P4PR54</accession>
<evidence type="ECO:0000313" key="2">
    <source>
        <dbReference type="EMBL" id="KAF2447853.1"/>
    </source>
</evidence>
<sequence>MGTGKPETATAGRAEQGGGRLATGDGRRATGGRERDGSALSKRREGHVRRGSSTAQRCAVVRIETEALQALVGGLGRRRPTGERHGWRVPVPDPEQGQGWAATGEHAEGVSAVSSTACFAQLTVRRPLFSRLPWWPRYRERMHTAQYEGRPAQLTIRASAREGEPRAVSSAAGRRLHHAAVLSMAMSSVHHAHCLPIAISSLCFASLVKPRDGSTQQRCMHASRLRPAGPSAGCLSARSSTHCAAGKTASRWRGVMACGNTSWPSTVISLIRVGLLSSLLCCSRRLLPPPPPHRVPPCRHHRMRSLAASHSRGWSLHHLARANTWNRALALHTARRWTSSTAANLLGRD</sequence>
<dbReference type="AlphaFoldDB" id="A0A9P4PR54"/>
<evidence type="ECO:0000256" key="1">
    <source>
        <dbReference type="SAM" id="MobiDB-lite"/>
    </source>
</evidence>
<keyword evidence="3" id="KW-1185">Reference proteome</keyword>
<proteinExistence type="predicted"/>
<reference evidence="2" key="1">
    <citation type="journal article" date="2020" name="Stud. Mycol.">
        <title>101 Dothideomycetes genomes: a test case for predicting lifestyles and emergence of pathogens.</title>
        <authorList>
            <person name="Haridas S."/>
            <person name="Albert R."/>
            <person name="Binder M."/>
            <person name="Bloem J."/>
            <person name="Labutti K."/>
            <person name="Salamov A."/>
            <person name="Andreopoulos B."/>
            <person name="Baker S."/>
            <person name="Barry K."/>
            <person name="Bills G."/>
            <person name="Bluhm B."/>
            <person name="Cannon C."/>
            <person name="Castanera R."/>
            <person name="Culley D."/>
            <person name="Daum C."/>
            <person name="Ezra D."/>
            <person name="Gonzalez J."/>
            <person name="Henrissat B."/>
            <person name="Kuo A."/>
            <person name="Liang C."/>
            <person name="Lipzen A."/>
            <person name="Lutzoni F."/>
            <person name="Magnuson J."/>
            <person name="Mondo S."/>
            <person name="Nolan M."/>
            <person name="Ohm R."/>
            <person name="Pangilinan J."/>
            <person name="Park H.-J."/>
            <person name="Ramirez L."/>
            <person name="Alfaro M."/>
            <person name="Sun H."/>
            <person name="Tritt A."/>
            <person name="Yoshinaga Y."/>
            <person name="Zwiers L.-H."/>
            <person name="Turgeon B."/>
            <person name="Goodwin S."/>
            <person name="Spatafora J."/>
            <person name="Crous P."/>
            <person name="Grigoriev I."/>
        </authorList>
    </citation>
    <scope>NUCLEOTIDE SEQUENCE</scope>
    <source>
        <strain evidence="2">CBS 690.94</strain>
    </source>
</reference>
<evidence type="ECO:0000313" key="3">
    <source>
        <dbReference type="Proteomes" id="UP000799764"/>
    </source>
</evidence>
<dbReference type="EMBL" id="MU001496">
    <property type="protein sequence ID" value="KAF2447853.1"/>
    <property type="molecule type" value="Genomic_DNA"/>
</dbReference>
<name>A0A9P4PR54_9PLEO</name>